<accession>A0A4R6IDC0</accession>
<evidence type="ECO:0000313" key="2">
    <source>
        <dbReference type="EMBL" id="TDO20270.1"/>
    </source>
</evidence>
<proteinExistence type="predicted"/>
<keyword evidence="3" id="KW-1185">Reference proteome</keyword>
<dbReference type="AlphaFoldDB" id="A0A4R6IDC0"/>
<evidence type="ECO:0000313" key="3">
    <source>
        <dbReference type="Proteomes" id="UP000295499"/>
    </source>
</evidence>
<dbReference type="Proteomes" id="UP000295499">
    <property type="component" value="Unassembled WGS sequence"/>
</dbReference>
<evidence type="ECO:0000256" key="1">
    <source>
        <dbReference type="SAM" id="SignalP"/>
    </source>
</evidence>
<keyword evidence="1" id="KW-0732">Signal</keyword>
<evidence type="ECO:0008006" key="4">
    <source>
        <dbReference type="Google" id="ProtNLM"/>
    </source>
</evidence>
<organism evidence="2 3">
    <name type="scientific">Pedobacter duraquae</name>
    <dbReference type="NCBI Taxonomy" id="425511"/>
    <lineage>
        <taxon>Bacteria</taxon>
        <taxon>Pseudomonadati</taxon>
        <taxon>Bacteroidota</taxon>
        <taxon>Sphingobacteriia</taxon>
        <taxon>Sphingobacteriales</taxon>
        <taxon>Sphingobacteriaceae</taxon>
        <taxon>Pedobacter</taxon>
    </lineage>
</organism>
<gene>
    <name evidence="2" type="ORF">CLV32_4030</name>
</gene>
<feature type="signal peptide" evidence="1">
    <location>
        <begin position="1"/>
        <end position="23"/>
    </location>
</feature>
<feature type="chain" id="PRO_5020248578" description="DUF4252 domain-containing protein" evidence="1">
    <location>
        <begin position="24"/>
        <end position="168"/>
    </location>
</feature>
<reference evidence="2 3" key="1">
    <citation type="submission" date="2019-03" db="EMBL/GenBank/DDBJ databases">
        <title>Genomic Encyclopedia of Archaeal and Bacterial Type Strains, Phase II (KMG-II): from individual species to whole genera.</title>
        <authorList>
            <person name="Goeker M."/>
        </authorList>
    </citation>
    <scope>NUCLEOTIDE SEQUENCE [LARGE SCALE GENOMIC DNA]</scope>
    <source>
        <strain evidence="2 3">DSM 19034</strain>
    </source>
</reference>
<protein>
    <recommendedName>
        <fullName evidence="4">DUF4252 domain-containing protein</fullName>
    </recommendedName>
</protein>
<sequence>MLLHLMKTLFTLLFISCSTLCFAQRLTYKDLYFGLTHPITKTESQLVAKGFTYASTIDLDSTQHNKNRMYIKNGEDINYLSFAVMTFKNEIYGCTITTLKLEESNKLIEEIKTLGFKLKGSETYGKNLYTQYIKGQLEIEIQVGPTEIGYTMYNISLRDIAKTKEVYN</sequence>
<name>A0A4R6IDC0_9SPHI</name>
<comment type="caution">
    <text evidence="2">The sequence shown here is derived from an EMBL/GenBank/DDBJ whole genome shotgun (WGS) entry which is preliminary data.</text>
</comment>
<dbReference type="EMBL" id="SNWM01000005">
    <property type="protein sequence ID" value="TDO20270.1"/>
    <property type="molecule type" value="Genomic_DNA"/>
</dbReference>